<evidence type="ECO:0000256" key="9">
    <source>
        <dbReference type="ARBA" id="ARBA00022490"/>
    </source>
</evidence>
<evidence type="ECO:0000256" key="16">
    <source>
        <dbReference type="ARBA" id="ARBA00033235"/>
    </source>
</evidence>
<dbReference type="Proteomes" id="UP000631034">
    <property type="component" value="Unassembled WGS sequence"/>
</dbReference>
<dbReference type="RefSeq" id="WP_192533321.1">
    <property type="nucleotide sequence ID" value="NZ_JACZHT010000001.1"/>
</dbReference>
<evidence type="ECO:0000256" key="8">
    <source>
        <dbReference type="ARBA" id="ARBA00022448"/>
    </source>
</evidence>
<dbReference type="InterPro" id="IPR040442">
    <property type="entry name" value="Pyrv_kinase-like_dom_sf"/>
</dbReference>
<evidence type="ECO:0000256" key="6">
    <source>
        <dbReference type="ARBA" id="ARBA00012232"/>
    </source>
</evidence>
<evidence type="ECO:0000256" key="14">
    <source>
        <dbReference type="ARBA" id="ARBA00022777"/>
    </source>
</evidence>
<comment type="caution">
    <text evidence="24">The sequence shown here is derived from an EMBL/GenBank/DDBJ whole genome shotgun (WGS) entry which is preliminary data.</text>
</comment>
<comment type="catalytic activity">
    <reaction evidence="1 17">
        <text>L-histidyl-[protein] + phosphoenolpyruvate = N(pros)-phospho-L-histidyl-[protein] + pyruvate</text>
        <dbReference type="Rhea" id="RHEA:23880"/>
        <dbReference type="Rhea" id="RHEA-COMP:9745"/>
        <dbReference type="Rhea" id="RHEA-COMP:9746"/>
        <dbReference type="ChEBI" id="CHEBI:15361"/>
        <dbReference type="ChEBI" id="CHEBI:29979"/>
        <dbReference type="ChEBI" id="CHEBI:58702"/>
        <dbReference type="ChEBI" id="CHEBI:64837"/>
        <dbReference type="EC" id="2.7.3.9"/>
    </reaction>
</comment>
<feature type="active site" description="Tele-phosphohistidine intermediate" evidence="18">
    <location>
        <position position="211"/>
    </location>
</feature>
<keyword evidence="11 17" id="KW-0808">Transferase</keyword>
<protein>
    <recommendedName>
        <fullName evidence="7 17">Phosphoenolpyruvate-protein phosphotransferase</fullName>
        <ecNumber evidence="6 17">2.7.3.9</ecNumber>
    </recommendedName>
    <alternativeName>
        <fullName evidence="16 17">Phosphotransferase system, enzyme I</fullName>
    </alternativeName>
</protein>
<keyword evidence="10 17" id="KW-0762">Sugar transport</keyword>
<comment type="similarity">
    <text evidence="5 17">Belongs to the PEP-utilizing enzyme family.</text>
</comment>
<dbReference type="AlphaFoldDB" id="A0A8J6YL19"/>
<dbReference type="InterPro" id="IPR008279">
    <property type="entry name" value="PEP-util_enz_mobile_dom"/>
</dbReference>
<evidence type="ECO:0000256" key="11">
    <source>
        <dbReference type="ARBA" id="ARBA00022679"/>
    </source>
</evidence>
<evidence type="ECO:0000256" key="10">
    <source>
        <dbReference type="ARBA" id="ARBA00022597"/>
    </source>
</evidence>
<keyword evidence="9 17" id="KW-0963">Cytoplasm</keyword>
<reference evidence="24" key="1">
    <citation type="submission" date="2020-10" db="EMBL/GenBank/DDBJ databases">
        <title>Genome sequence of the unusual species of purple photosynthetic bacteria, Phaeovibrio sulfidiphilus DSM 23193, type strain.</title>
        <authorList>
            <person name="Kyndt J.A."/>
            <person name="Meyer T.E."/>
        </authorList>
    </citation>
    <scope>NUCLEOTIDE SEQUENCE</scope>
    <source>
        <strain evidence="24">DSM 23193</strain>
    </source>
</reference>
<dbReference type="GO" id="GO:0008965">
    <property type="term" value="F:phosphoenolpyruvate-protein phosphotransferase activity"/>
    <property type="evidence" value="ECO:0007669"/>
    <property type="project" value="UniProtKB-EC"/>
</dbReference>
<dbReference type="Gene3D" id="3.50.30.10">
    <property type="entry name" value="Phosphohistidine domain"/>
    <property type="match status" value="1"/>
</dbReference>
<dbReference type="SUPFAM" id="SSF52009">
    <property type="entry name" value="Phosphohistidine domain"/>
    <property type="match status" value="1"/>
</dbReference>
<dbReference type="PROSITE" id="PS00742">
    <property type="entry name" value="PEP_ENZYMES_2"/>
    <property type="match status" value="1"/>
</dbReference>
<evidence type="ECO:0000256" key="18">
    <source>
        <dbReference type="PIRSR" id="PIRSR000732-1"/>
    </source>
</evidence>
<dbReference type="PRINTS" id="PR01736">
    <property type="entry name" value="PHPHTRNFRASE"/>
</dbReference>
<evidence type="ECO:0000256" key="3">
    <source>
        <dbReference type="ARBA" id="ARBA00002728"/>
    </source>
</evidence>
<dbReference type="InterPro" id="IPR015813">
    <property type="entry name" value="Pyrv/PenolPyrv_kinase-like_dom"/>
</dbReference>
<dbReference type="InterPro" id="IPR008731">
    <property type="entry name" value="PTS_EIN"/>
</dbReference>
<keyword evidence="14 17" id="KW-0418">Kinase</keyword>
<evidence type="ECO:0000256" key="20">
    <source>
        <dbReference type="PIRSR" id="PIRSR000732-3"/>
    </source>
</evidence>
<dbReference type="NCBIfam" id="TIGR01417">
    <property type="entry name" value="PTS_I_fam"/>
    <property type="match status" value="1"/>
</dbReference>
<feature type="binding site" evidence="19">
    <location>
        <begin position="477"/>
        <end position="478"/>
    </location>
    <ligand>
        <name>phosphoenolpyruvate</name>
        <dbReference type="ChEBI" id="CHEBI:58702"/>
    </ligand>
</feature>
<dbReference type="Pfam" id="PF02896">
    <property type="entry name" value="PEP-utilizers_C"/>
    <property type="match status" value="1"/>
</dbReference>
<dbReference type="PANTHER" id="PTHR46244:SF3">
    <property type="entry name" value="PHOSPHOENOLPYRUVATE-PROTEIN PHOSPHOTRANSFERASE"/>
    <property type="match status" value="1"/>
</dbReference>
<dbReference type="PANTHER" id="PTHR46244">
    <property type="entry name" value="PHOSPHOENOLPYRUVATE-PROTEIN PHOSPHOTRANSFERASE"/>
    <property type="match status" value="1"/>
</dbReference>
<dbReference type="GO" id="GO:0009401">
    <property type="term" value="P:phosphoenolpyruvate-dependent sugar phosphotransferase system"/>
    <property type="evidence" value="ECO:0007669"/>
    <property type="project" value="UniProtKB-KW"/>
</dbReference>
<evidence type="ECO:0000256" key="5">
    <source>
        <dbReference type="ARBA" id="ARBA00007837"/>
    </source>
</evidence>
<accession>A0A8J6YL19</accession>
<sequence length="597" mass="64534">MKRTRPPAPPPQAEPVRSLHIKGLGVGPGIGIGEITLYAPDALHIPEHTILPEDVDAEQQRVLQAAEKSALQLGALRDSARAMPGPVGEELDVLLEAYQQMLGSSRLIMDVLARIESERVNAEAAVRHEMEAIAHTFAAMDDPYLAARADDMRDVGGRLIRALVGSVEQSLSNLDPRSVLVADTLSPADTALLHPGSVAGLVLERGGTESHTAIMARSLGLPCIVGATGLMEVARHGDIICFDGETGLVILNPDDETLAEYRRREEAHRTRQKMLASLRDLPAVTPDGIRITLMANVELGSELDSVFEAGAEGVGLFRTEFLYMNRTTLPDEEEQYTELRSLVVAMKGKPVIIRTLDVGGDKLSGALGLEIPANPALGLRAIRLCLQRPEILETQFAAILRAAVLGPVRILIPMIASKDELLAVREIFNRVVTRLHTQGLTLPNPLPPIGVMIEVPAAALFADDLARHCDFFSIGTNDLIQYTLAIDRADETVAHLYDPLHPAVLRLIQYTIKAAAEAEIPIAVCGEMAGDPRLAALLVGMGVRTLSMAPSRIPRVKHNLRQLDMGLAVSRAQQILKSTDSSTIRDLAESLMVDETV</sequence>
<evidence type="ECO:0000313" key="25">
    <source>
        <dbReference type="Proteomes" id="UP000631034"/>
    </source>
</evidence>
<comment type="cofactor">
    <cofactor evidence="2 17 20">
        <name>Mg(2+)</name>
        <dbReference type="ChEBI" id="CHEBI:18420"/>
    </cofactor>
</comment>
<dbReference type="Pfam" id="PF05524">
    <property type="entry name" value="PEP-utilisers_N"/>
    <property type="match status" value="1"/>
</dbReference>
<comment type="function">
    <text evidence="3 17">General (non sugar-specific) component of the phosphoenolpyruvate-dependent sugar phosphotransferase system (sugar PTS). This major carbohydrate active-transport system catalyzes the phosphorylation of incoming sugar substrates concomitantly with their translocation across the cell membrane. Enzyme I transfers the phosphoryl group from phosphoenolpyruvate (PEP) to the phosphoryl carrier protein (HPr).</text>
</comment>
<evidence type="ECO:0000256" key="13">
    <source>
        <dbReference type="ARBA" id="ARBA00022723"/>
    </source>
</evidence>
<evidence type="ECO:0000259" key="23">
    <source>
        <dbReference type="Pfam" id="PF05524"/>
    </source>
</evidence>
<dbReference type="InterPro" id="IPR023151">
    <property type="entry name" value="PEP_util_CS"/>
</dbReference>
<dbReference type="GO" id="GO:0005737">
    <property type="term" value="C:cytoplasm"/>
    <property type="evidence" value="ECO:0007669"/>
    <property type="project" value="UniProtKB-SubCell"/>
</dbReference>
<feature type="binding site" evidence="19">
    <location>
        <position position="488"/>
    </location>
    <ligand>
        <name>phosphoenolpyruvate</name>
        <dbReference type="ChEBI" id="CHEBI:58702"/>
    </ligand>
</feature>
<dbReference type="GO" id="GO:0016301">
    <property type="term" value="F:kinase activity"/>
    <property type="evidence" value="ECO:0007669"/>
    <property type="project" value="UniProtKB-KW"/>
</dbReference>
<proteinExistence type="inferred from homology"/>
<evidence type="ECO:0000256" key="7">
    <source>
        <dbReference type="ARBA" id="ARBA00016544"/>
    </source>
</evidence>
<evidence type="ECO:0000313" key="24">
    <source>
        <dbReference type="EMBL" id="MBE1236463.1"/>
    </source>
</evidence>
<evidence type="ECO:0000256" key="19">
    <source>
        <dbReference type="PIRSR" id="PIRSR000732-2"/>
    </source>
</evidence>
<comment type="subcellular location">
    <subcellularLocation>
        <location evidence="4 17">Cytoplasm</location>
    </subcellularLocation>
</comment>
<dbReference type="PIRSF" id="PIRSF000732">
    <property type="entry name" value="PTS_enzyme_I"/>
    <property type="match status" value="1"/>
</dbReference>
<evidence type="ECO:0000259" key="22">
    <source>
        <dbReference type="Pfam" id="PF02896"/>
    </source>
</evidence>
<keyword evidence="25" id="KW-1185">Reference proteome</keyword>
<organism evidence="24 25">
    <name type="scientific">Phaeovibrio sulfidiphilus</name>
    <dbReference type="NCBI Taxonomy" id="1220600"/>
    <lineage>
        <taxon>Bacteria</taxon>
        <taxon>Pseudomonadati</taxon>
        <taxon>Pseudomonadota</taxon>
        <taxon>Alphaproteobacteria</taxon>
        <taxon>Rhodospirillales</taxon>
        <taxon>Rhodospirillaceae</taxon>
        <taxon>Phaeovibrio</taxon>
    </lineage>
</organism>
<dbReference type="EMBL" id="JACZHT010000001">
    <property type="protein sequence ID" value="MBE1236463.1"/>
    <property type="molecule type" value="Genomic_DNA"/>
</dbReference>
<feature type="domain" description="Phosphotransferase system enzyme I N-terminal" evidence="23">
    <location>
        <begin position="22"/>
        <end position="148"/>
    </location>
</feature>
<keyword evidence="13 17" id="KW-0479">Metal-binding</keyword>
<feature type="binding site" evidence="20">
    <location>
        <position position="478"/>
    </location>
    <ligand>
        <name>Mg(2+)</name>
        <dbReference type="ChEBI" id="CHEBI:18420"/>
    </ligand>
</feature>
<dbReference type="InterPro" id="IPR000121">
    <property type="entry name" value="PEP_util_C"/>
</dbReference>
<evidence type="ECO:0000256" key="1">
    <source>
        <dbReference type="ARBA" id="ARBA00000683"/>
    </source>
</evidence>
<gene>
    <name evidence="24" type="primary">ptsP</name>
    <name evidence="24" type="ORF">IHV25_02185</name>
</gene>
<feature type="active site" description="Proton donor" evidence="18">
    <location>
        <position position="525"/>
    </location>
</feature>
<feature type="binding site" evidence="20">
    <location>
        <position position="454"/>
    </location>
    <ligand>
        <name>Mg(2+)</name>
        <dbReference type="ChEBI" id="CHEBI:18420"/>
    </ligand>
</feature>
<evidence type="ECO:0000256" key="4">
    <source>
        <dbReference type="ARBA" id="ARBA00004496"/>
    </source>
</evidence>
<dbReference type="Gene3D" id="3.20.20.60">
    <property type="entry name" value="Phosphoenolpyruvate-binding domains"/>
    <property type="match status" value="1"/>
</dbReference>
<name>A0A8J6YL19_9PROT</name>
<dbReference type="InterPro" id="IPR024692">
    <property type="entry name" value="PTS_EI"/>
</dbReference>
<dbReference type="SUPFAM" id="SSF47831">
    <property type="entry name" value="Enzyme I of the PEP:sugar phosphotransferase system HPr-binding (sub)domain"/>
    <property type="match status" value="1"/>
</dbReference>
<dbReference type="GO" id="GO:0046872">
    <property type="term" value="F:metal ion binding"/>
    <property type="evidence" value="ECO:0007669"/>
    <property type="project" value="UniProtKB-KW"/>
</dbReference>
<feature type="binding site" evidence="19">
    <location>
        <position position="354"/>
    </location>
    <ligand>
        <name>phosphoenolpyruvate</name>
        <dbReference type="ChEBI" id="CHEBI:58702"/>
    </ligand>
</feature>
<feature type="binding site" evidence="19">
    <location>
        <position position="318"/>
    </location>
    <ligand>
        <name>phosphoenolpyruvate</name>
        <dbReference type="ChEBI" id="CHEBI:58702"/>
    </ligand>
</feature>
<dbReference type="EC" id="2.7.3.9" evidence="6 17"/>
<dbReference type="InterPro" id="IPR036618">
    <property type="entry name" value="PtsI_HPr-bd_sf"/>
</dbReference>
<keyword evidence="12 17" id="KW-0598">Phosphotransferase system</keyword>
<evidence type="ECO:0000256" key="15">
    <source>
        <dbReference type="ARBA" id="ARBA00022842"/>
    </source>
</evidence>
<keyword evidence="15 17" id="KW-0460">Magnesium</keyword>
<evidence type="ECO:0000256" key="17">
    <source>
        <dbReference type="PIRNR" id="PIRNR000732"/>
    </source>
</evidence>
<feature type="domain" description="PEP-utilising enzyme C-terminal" evidence="22">
    <location>
        <begin position="275"/>
        <end position="564"/>
    </location>
</feature>
<dbReference type="InterPro" id="IPR036637">
    <property type="entry name" value="Phosphohistidine_dom_sf"/>
</dbReference>
<dbReference type="SUPFAM" id="SSF51621">
    <property type="entry name" value="Phosphoenolpyruvate/pyruvate domain"/>
    <property type="match status" value="1"/>
</dbReference>
<dbReference type="InterPro" id="IPR006318">
    <property type="entry name" value="PTS_EI-like"/>
</dbReference>
<feature type="domain" description="PEP-utilising enzyme mobile" evidence="21">
    <location>
        <begin position="175"/>
        <end position="247"/>
    </location>
</feature>
<evidence type="ECO:0000256" key="12">
    <source>
        <dbReference type="ARBA" id="ARBA00022683"/>
    </source>
</evidence>
<evidence type="ECO:0000259" key="21">
    <source>
        <dbReference type="Pfam" id="PF00391"/>
    </source>
</evidence>
<dbReference type="Pfam" id="PF00391">
    <property type="entry name" value="PEP-utilizers"/>
    <property type="match status" value="1"/>
</dbReference>
<dbReference type="Gene3D" id="1.10.274.10">
    <property type="entry name" value="PtsI, HPr-binding domain"/>
    <property type="match status" value="1"/>
</dbReference>
<keyword evidence="8 17" id="KW-0813">Transport</keyword>
<evidence type="ECO:0000256" key="2">
    <source>
        <dbReference type="ARBA" id="ARBA00001946"/>
    </source>
</evidence>
<dbReference type="InterPro" id="IPR050499">
    <property type="entry name" value="PEP-utilizing_PTS_enzyme"/>
</dbReference>